<keyword evidence="3" id="KW-1185">Reference proteome</keyword>
<sequence>MGTTVEVGMSTGEVGERLGRPPRRALVRSVGSASDQELWIYPDREILFDGAGRACEIRVLRPPTRWVIADGTATAFPAR</sequence>
<gene>
    <name evidence="2" type="ORF">QRT03_23275</name>
</gene>
<organism evidence="2 3">
    <name type="scientific">Actinomycetospora termitidis</name>
    <dbReference type="NCBI Taxonomy" id="3053470"/>
    <lineage>
        <taxon>Bacteria</taxon>
        <taxon>Bacillati</taxon>
        <taxon>Actinomycetota</taxon>
        <taxon>Actinomycetes</taxon>
        <taxon>Pseudonocardiales</taxon>
        <taxon>Pseudonocardiaceae</taxon>
        <taxon>Actinomycetospora</taxon>
    </lineage>
</organism>
<dbReference type="EMBL" id="JASVWF010000006">
    <property type="protein sequence ID" value="MDL5158909.1"/>
    <property type="molecule type" value="Genomic_DNA"/>
</dbReference>
<protein>
    <submittedName>
        <fullName evidence="2">Uncharacterized protein</fullName>
    </submittedName>
</protein>
<dbReference type="Proteomes" id="UP001231924">
    <property type="component" value="Unassembled WGS sequence"/>
</dbReference>
<name>A0ABT7MFF4_9PSEU</name>
<comment type="caution">
    <text evidence="2">The sequence shown here is derived from an EMBL/GenBank/DDBJ whole genome shotgun (WGS) entry which is preliminary data.</text>
</comment>
<dbReference type="RefSeq" id="WP_286055470.1">
    <property type="nucleotide sequence ID" value="NZ_JASVWF010000006.1"/>
</dbReference>
<evidence type="ECO:0000313" key="3">
    <source>
        <dbReference type="Proteomes" id="UP001231924"/>
    </source>
</evidence>
<reference evidence="2 3" key="1">
    <citation type="submission" date="2023-06" db="EMBL/GenBank/DDBJ databases">
        <title>Actinomycetospora Odt1-22.</title>
        <authorList>
            <person name="Supong K."/>
        </authorList>
    </citation>
    <scope>NUCLEOTIDE SEQUENCE [LARGE SCALE GENOMIC DNA]</scope>
    <source>
        <strain evidence="2 3">Odt1-22</strain>
    </source>
</reference>
<evidence type="ECO:0000256" key="1">
    <source>
        <dbReference type="SAM" id="MobiDB-lite"/>
    </source>
</evidence>
<feature type="region of interest" description="Disordered" evidence="1">
    <location>
        <begin position="1"/>
        <end position="20"/>
    </location>
</feature>
<accession>A0ABT7MFF4</accession>
<evidence type="ECO:0000313" key="2">
    <source>
        <dbReference type="EMBL" id="MDL5158909.1"/>
    </source>
</evidence>
<proteinExistence type="predicted"/>